<dbReference type="RefSeq" id="WP_300987239.1">
    <property type="nucleotide sequence ID" value="NZ_CP129236.1"/>
</dbReference>
<feature type="domain" description="HTH cro/C1-type" evidence="2">
    <location>
        <begin position="12"/>
        <end position="66"/>
    </location>
</feature>
<dbReference type="Gene3D" id="1.10.260.40">
    <property type="entry name" value="lambda repressor-like DNA-binding domains"/>
    <property type="match status" value="1"/>
</dbReference>
<organism evidence="3 4">
    <name type="scientific">Planococcus shixiaomingii</name>
    <dbReference type="NCBI Taxonomy" id="3058393"/>
    <lineage>
        <taxon>Bacteria</taxon>
        <taxon>Bacillati</taxon>
        <taxon>Bacillota</taxon>
        <taxon>Bacilli</taxon>
        <taxon>Bacillales</taxon>
        <taxon>Caryophanaceae</taxon>
        <taxon>Planococcus</taxon>
    </lineage>
</organism>
<dbReference type="InterPro" id="IPR001387">
    <property type="entry name" value="Cro/C1-type_HTH"/>
</dbReference>
<evidence type="ECO:0000256" key="1">
    <source>
        <dbReference type="ARBA" id="ARBA00023125"/>
    </source>
</evidence>
<dbReference type="InterPro" id="IPR010982">
    <property type="entry name" value="Lambda_DNA-bd_dom_sf"/>
</dbReference>
<evidence type="ECO:0000313" key="3">
    <source>
        <dbReference type="EMBL" id="MDN7242927.1"/>
    </source>
</evidence>
<dbReference type="SMART" id="SM00530">
    <property type="entry name" value="HTH_XRE"/>
    <property type="match status" value="1"/>
</dbReference>
<dbReference type="EMBL" id="JAUJWV010000002">
    <property type="protein sequence ID" value="MDN7242927.1"/>
    <property type="molecule type" value="Genomic_DNA"/>
</dbReference>
<dbReference type="CDD" id="cd00093">
    <property type="entry name" value="HTH_XRE"/>
    <property type="match status" value="1"/>
</dbReference>
<keyword evidence="1" id="KW-0238">DNA-binding</keyword>
<protein>
    <submittedName>
        <fullName evidence="3">Helix-turn-helix transcriptional regulator</fullName>
    </submittedName>
</protein>
<dbReference type="PANTHER" id="PTHR46558:SF11">
    <property type="entry name" value="HTH-TYPE TRANSCRIPTIONAL REGULATOR XRE"/>
    <property type="match status" value="1"/>
</dbReference>
<sequence length="129" mass="14716">MEFNAQNFGQLLKQLRENHGLSMLSLAKGIGTSASRIKSWENGESIPSAKWIVALSSFLNVPMDELLKTNQKEGIISSLSLKDEPDYENSFPVMQQENKYIHQIKTLLPYLSEQDLLEIYTLTDLKVRK</sequence>
<gene>
    <name evidence="3" type="ORF">QWY14_14020</name>
</gene>
<reference evidence="3 4" key="1">
    <citation type="submission" date="2023-06" db="EMBL/GenBank/DDBJ databases">
        <title>Novel species in genus Planococcus.</title>
        <authorList>
            <person name="Ning S."/>
        </authorList>
    </citation>
    <scope>NUCLEOTIDE SEQUENCE [LARGE SCALE GENOMIC DNA]</scope>
    <source>
        <strain evidence="3 4">N028</strain>
    </source>
</reference>
<dbReference type="Proteomes" id="UP001172055">
    <property type="component" value="Unassembled WGS sequence"/>
</dbReference>
<dbReference type="Pfam" id="PF01381">
    <property type="entry name" value="HTH_3"/>
    <property type="match status" value="1"/>
</dbReference>
<accession>A0ABT8N4W4</accession>
<dbReference type="SUPFAM" id="SSF47413">
    <property type="entry name" value="lambda repressor-like DNA-binding domains"/>
    <property type="match status" value="1"/>
</dbReference>
<dbReference type="PANTHER" id="PTHR46558">
    <property type="entry name" value="TRACRIPTIONAL REGULATORY PROTEIN-RELATED-RELATED"/>
    <property type="match status" value="1"/>
</dbReference>
<name>A0ABT8N4W4_9BACL</name>
<evidence type="ECO:0000259" key="2">
    <source>
        <dbReference type="PROSITE" id="PS50943"/>
    </source>
</evidence>
<keyword evidence="4" id="KW-1185">Reference proteome</keyword>
<evidence type="ECO:0000313" key="4">
    <source>
        <dbReference type="Proteomes" id="UP001172055"/>
    </source>
</evidence>
<proteinExistence type="predicted"/>
<dbReference type="PROSITE" id="PS50943">
    <property type="entry name" value="HTH_CROC1"/>
    <property type="match status" value="1"/>
</dbReference>
<comment type="caution">
    <text evidence="3">The sequence shown here is derived from an EMBL/GenBank/DDBJ whole genome shotgun (WGS) entry which is preliminary data.</text>
</comment>